<dbReference type="OrthoDB" id="4775523at2"/>
<evidence type="ECO:0000313" key="2">
    <source>
        <dbReference type="Proteomes" id="UP000295662"/>
    </source>
</evidence>
<reference evidence="1 2" key="1">
    <citation type="submission" date="2019-03" db="EMBL/GenBank/DDBJ databases">
        <title>Genomic Encyclopedia of Archaeal and Bacterial Type Strains, Phase II (KMG-II): from individual species to whole genera.</title>
        <authorList>
            <person name="Goeker M."/>
        </authorList>
    </citation>
    <scope>NUCLEOTIDE SEQUENCE [LARGE SCALE GENOMIC DNA]</scope>
    <source>
        <strain evidence="1 2">ATCC 25309</strain>
    </source>
</reference>
<keyword evidence="2" id="KW-1185">Reference proteome</keyword>
<dbReference type="EMBL" id="SOCA01000002">
    <property type="protein sequence ID" value="TDU73249.1"/>
    <property type="molecule type" value="Genomic_DNA"/>
</dbReference>
<dbReference type="AlphaFoldDB" id="A0A4R7S5U3"/>
<sequence>MNYYRDLLASAFGVLSGNNTPKIMALVTSAERSSGTNETLNEPWPVGFLSASLPPGTNIQCLEGGESFINDATSAVGISKEKNVFAFPPLLGGPRMTAEWHDRFGRLDIAGALAETLMNQTDDGRQVEVLAMLVPTHFLSSLRSSSWRKEFFPAHSAVVIEHEHDDVPAALGLPFHSAVRLTTVFFRRQPGPIRFFKITTEALAEPPQRLASALQSLIKQPAGKNRLGYVYKGQLEDGYPCSHDYYSEETERLRQEIGVLGQRVALKSVADVLMGLRPCNPDQLPGNGEVGLLTIRAADITRDGRVDLSDIQPYIRPAIVRHYLKDGDFCIRSIYQGDTGFVVGVFEGDGRPVTFGHSVIVVRPHASLNSAQRQVLLSFLRSPLAHRLGNAKQVMSSMAGRYRVSPHVLCEFPVPIADEELVSSIQQLNDARMAFTKWISHIDEESNAILIESTAHGSRSRLLNAGQLARQRHRAGEQVEEFDYRVRTQFPHPLAYVWRELQVAGADRYHRFRAVTKAAEGHTCFLALIAVLMSRAAGQPIKYVGEIAKRLSQRRSGTNFGDWFAILEEVNEGKTFRGLKGSSPFVELTQLSANGTWEQAIRHLMALRNDDSHGRIAPASVSANLLTEAEKSLETVYRATEFLTDYQLLFITDTQLDSLRQINRFQYRDLTGDNALAQLREDQSSRADLEKNSLYLRDRQKNLHLFRPLLQYLECPECHQLSTFFLDTYDPASGGSAVGLKSFERNSVRTEPIAEDFRHVGLLPTI</sequence>
<evidence type="ECO:0000313" key="1">
    <source>
        <dbReference type="EMBL" id="TDU73249.1"/>
    </source>
</evidence>
<gene>
    <name evidence="1" type="ORF">EI77_01718</name>
</gene>
<dbReference type="RefSeq" id="WP_133794624.1">
    <property type="nucleotide sequence ID" value="NZ_SOCA01000002.1"/>
</dbReference>
<name>A0A4R7S5U3_9BACT</name>
<evidence type="ECO:0008006" key="3">
    <source>
        <dbReference type="Google" id="ProtNLM"/>
    </source>
</evidence>
<comment type="caution">
    <text evidence="1">The sequence shown here is derived from an EMBL/GenBank/DDBJ whole genome shotgun (WGS) entry which is preliminary data.</text>
</comment>
<dbReference type="Proteomes" id="UP000295662">
    <property type="component" value="Unassembled WGS sequence"/>
</dbReference>
<organism evidence="1 2">
    <name type="scientific">Prosthecobacter fusiformis</name>
    <dbReference type="NCBI Taxonomy" id="48464"/>
    <lineage>
        <taxon>Bacteria</taxon>
        <taxon>Pseudomonadati</taxon>
        <taxon>Verrucomicrobiota</taxon>
        <taxon>Verrucomicrobiia</taxon>
        <taxon>Verrucomicrobiales</taxon>
        <taxon>Verrucomicrobiaceae</taxon>
        <taxon>Prosthecobacter</taxon>
    </lineage>
</organism>
<protein>
    <recommendedName>
        <fullName evidence="3">Restriction endonuclease</fullName>
    </recommendedName>
</protein>
<proteinExistence type="predicted"/>
<accession>A0A4R7S5U3</accession>